<keyword evidence="8 9" id="KW-0413">Isomerase</keyword>
<organism evidence="11 12">
    <name type="scientific">Candidatus Oscillibacter excrementigallinarum</name>
    <dbReference type="NCBI Taxonomy" id="2838716"/>
    <lineage>
        <taxon>Bacteria</taxon>
        <taxon>Bacillati</taxon>
        <taxon>Bacillota</taxon>
        <taxon>Clostridia</taxon>
        <taxon>Eubacteriales</taxon>
        <taxon>Oscillospiraceae</taxon>
        <taxon>Oscillibacter</taxon>
    </lineage>
</organism>
<comment type="caution">
    <text evidence="11">The sequence shown here is derived from an EMBL/GenBank/DDBJ whole genome shotgun (WGS) entry which is preliminary data.</text>
</comment>
<evidence type="ECO:0000313" key="11">
    <source>
        <dbReference type="EMBL" id="HJB14321.1"/>
    </source>
</evidence>
<dbReference type="HAMAP" id="MF_00135">
    <property type="entry name" value="PRAI"/>
    <property type="match status" value="1"/>
</dbReference>
<name>A0A9D2LKR0_9FIRM</name>
<dbReference type="EMBL" id="DWZJ01000105">
    <property type="protein sequence ID" value="HJB14321.1"/>
    <property type="molecule type" value="Genomic_DNA"/>
</dbReference>
<dbReference type="PANTHER" id="PTHR42894:SF1">
    <property type="entry name" value="N-(5'-PHOSPHORIBOSYL)ANTHRANILATE ISOMERASE"/>
    <property type="match status" value="1"/>
</dbReference>
<dbReference type="InterPro" id="IPR013785">
    <property type="entry name" value="Aldolase_TIM"/>
</dbReference>
<reference evidence="11" key="1">
    <citation type="journal article" date="2021" name="PeerJ">
        <title>Extensive microbial diversity within the chicken gut microbiome revealed by metagenomics and culture.</title>
        <authorList>
            <person name="Gilroy R."/>
            <person name="Ravi A."/>
            <person name="Getino M."/>
            <person name="Pursley I."/>
            <person name="Horton D.L."/>
            <person name="Alikhan N.F."/>
            <person name="Baker D."/>
            <person name="Gharbi K."/>
            <person name="Hall N."/>
            <person name="Watson M."/>
            <person name="Adriaenssens E.M."/>
            <person name="Foster-Nyarko E."/>
            <person name="Jarju S."/>
            <person name="Secka A."/>
            <person name="Antonio M."/>
            <person name="Oren A."/>
            <person name="Chaudhuri R.R."/>
            <person name="La Ragione R."/>
            <person name="Hildebrand F."/>
            <person name="Pallen M.J."/>
        </authorList>
    </citation>
    <scope>NUCLEOTIDE SEQUENCE</scope>
    <source>
        <strain evidence="11">ChiBcec18-1249</strain>
    </source>
</reference>
<evidence type="ECO:0000256" key="9">
    <source>
        <dbReference type="HAMAP-Rule" id="MF_00135"/>
    </source>
</evidence>
<comment type="pathway">
    <text evidence="2 9">Amino-acid biosynthesis; L-tryptophan biosynthesis; L-tryptophan from chorismate: step 3/5.</text>
</comment>
<evidence type="ECO:0000256" key="4">
    <source>
        <dbReference type="ARBA" id="ARBA00022272"/>
    </source>
</evidence>
<feature type="domain" description="N-(5'phosphoribosyl) anthranilate isomerase (PRAI)" evidence="10">
    <location>
        <begin position="5"/>
        <end position="195"/>
    </location>
</feature>
<dbReference type="InterPro" id="IPR044643">
    <property type="entry name" value="TrpF_fam"/>
</dbReference>
<keyword evidence="5 9" id="KW-0028">Amino-acid biosynthesis</keyword>
<gene>
    <name evidence="9" type="primary">trpF</name>
    <name evidence="11" type="ORF">H9787_11520</name>
</gene>
<dbReference type="AlphaFoldDB" id="A0A9D2LKR0"/>
<protein>
    <recommendedName>
        <fullName evidence="4 9">N-(5'-phosphoribosyl)anthranilate isomerase</fullName>
        <shortName evidence="9">PRAI</shortName>
        <ecNumber evidence="3 9">5.3.1.24</ecNumber>
    </recommendedName>
</protein>
<dbReference type="Gene3D" id="3.20.20.70">
    <property type="entry name" value="Aldolase class I"/>
    <property type="match status" value="1"/>
</dbReference>
<accession>A0A9D2LKR0</accession>
<proteinExistence type="inferred from homology"/>
<evidence type="ECO:0000256" key="1">
    <source>
        <dbReference type="ARBA" id="ARBA00001164"/>
    </source>
</evidence>
<dbReference type="GO" id="GO:0000162">
    <property type="term" value="P:L-tryptophan biosynthetic process"/>
    <property type="evidence" value="ECO:0007669"/>
    <property type="project" value="UniProtKB-UniRule"/>
</dbReference>
<dbReference type="CDD" id="cd00405">
    <property type="entry name" value="PRAI"/>
    <property type="match status" value="1"/>
</dbReference>
<dbReference type="InterPro" id="IPR011060">
    <property type="entry name" value="RibuloseP-bd_barrel"/>
</dbReference>
<dbReference type="InterPro" id="IPR001240">
    <property type="entry name" value="PRAI_dom"/>
</dbReference>
<evidence type="ECO:0000256" key="8">
    <source>
        <dbReference type="ARBA" id="ARBA00023235"/>
    </source>
</evidence>
<comment type="similarity">
    <text evidence="9">Belongs to the TrpF family.</text>
</comment>
<dbReference type="GO" id="GO:0004640">
    <property type="term" value="F:phosphoribosylanthranilate isomerase activity"/>
    <property type="evidence" value="ECO:0007669"/>
    <property type="project" value="UniProtKB-UniRule"/>
</dbReference>
<comment type="catalytic activity">
    <reaction evidence="1 9">
        <text>N-(5-phospho-beta-D-ribosyl)anthranilate = 1-(2-carboxyphenylamino)-1-deoxy-D-ribulose 5-phosphate</text>
        <dbReference type="Rhea" id="RHEA:21540"/>
        <dbReference type="ChEBI" id="CHEBI:18277"/>
        <dbReference type="ChEBI" id="CHEBI:58613"/>
        <dbReference type="EC" id="5.3.1.24"/>
    </reaction>
</comment>
<reference evidence="11" key="2">
    <citation type="submission" date="2021-04" db="EMBL/GenBank/DDBJ databases">
        <authorList>
            <person name="Gilroy R."/>
        </authorList>
    </citation>
    <scope>NUCLEOTIDE SEQUENCE</scope>
    <source>
        <strain evidence="11">ChiBcec18-1249</strain>
    </source>
</reference>
<evidence type="ECO:0000256" key="3">
    <source>
        <dbReference type="ARBA" id="ARBA00012572"/>
    </source>
</evidence>
<dbReference type="SUPFAM" id="SSF51366">
    <property type="entry name" value="Ribulose-phoshate binding barrel"/>
    <property type="match status" value="1"/>
</dbReference>
<evidence type="ECO:0000313" key="12">
    <source>
        <dbReference type="Proteomes" id="UP000823824"/>
    </source>
</evidence>
<dbReference type="EC" id="5.3.1.24" evidence="3 9"/>
<evidence type="ECO:0000256" key="6">
    <source>
        <dbReference type="ARBA" id="ARBA00022822"/>
    </source>
</evidence>
<evidence type="ECO:0000259" key="10">
    <source>
        <dbReference type="Pfam" id="PF00697"/>
    </source>
</evidence>
<sequence>MTKIKICGLFRPCDIDFVNEARSDWCGFIINFPRSHRNQTPDQVRALRARLDPAVIPVGVFVDRPVEEVAGLLNDGTIAAAQLHGHEDDAYIAALRALAPGKALWKAFKVRSEADLAAAAASTADQILLDNGYGTGQAFDWSLAGGVRRPFLLAGGLTPENIPDAVARLHPMGLDISSGVETGRQKDRAKILAAVAAARKE</sequence>
<evidence type="ECO:0000256" key="5">
    <source>
        <dbReference type="ARBA" id="ARBA00022605"/>
    </source>
</evidence>
<keyword evidence="6 9" id="KW-0822">Tryptophan biosynthesis</keyword>
<evidence type="ECO:0000256" key="7">
    <source>
        <dbReference type="ARBA" id="ARBA00023141"/>
    </source>
</evidence>
<dbReference type="Pfam" id="PF00697">
    <property type="entry name" value="PRAI"/>
    <property type="match status" value="1"/>
</dbReference>
<dbReference type="PANTHER" id="PTHR42894">
    <property type="entry name" value="N-(5'-PHOSPHORIBOSYL)ANTHRANILATE ISOMERASE"/>
    <property type="match status" value="1"/>
</dbReference>
<keyword evidence="7 9" id="KW-0057">Aromatic amino acid biosynthesis</keyword>
<evidence type="ECO:0000256" key="2">
    <source>
        <dbReference type="ARBA" id="ARBA00004664"/>
    </source>
</evidence>
<dbReference type="Proteomes" id="UP000823824">
    <property type="component" value="Unassembled WGS sequence"/>
</dbReference>